<dbReference type="Pfam" id="PF04678">
    <property type="entry name" value="MCU"/>
    <property type="match status" value="1"/>
</dbReference>
<dbReference type="PANTHER" id="PTHR13462">
    <property type="entry name" value="CALCIUM UNIPORTER PROTEIN, MITOCHONDRIAL"/>
    <property type="match status" value="1"/>
</dbReference>
<dbReference type="GO" id="GO:0015292">
    <property type="term" value="F:uniporter activity"/>
    <property type="evidence" value="ECO:0007669"/>
    <property type="project" value="TreeGrafter"/>
</dbReference>
<evidence type="ECO:0000256" key="10">
    <source>
        <dbReference type="ARBA" id="ARBA00023065"/>
    </source>
</evidence>
<evidence type="ECO:0000256" key="2">
    <source>
        <dbReference type="ARBA" id="ARBA00005653"/>
    </source>
</evidence>
<evidence type="ECO:0000256" key="13">
    <source>
        <dbReference type="ARBA" id="ARBA00023303"/>
    </source>
</evidence>
<keyword evidence="8" id="KW-0106">Calcium</keyword>
<dbReference type="AlphaFoldDB" id="A0A8H3BXA5"/>
<name>A0A8H3BXA5_9AGAM</name>
<evidence type="ECO:0000256" key="3">
    <source>
        <dbReference type="ARBA" id="ARBA00022448"/>
    </source>
</evidence>
<keyword evidence="7" id="KW-0999">Mitochondrion inner membrane</keyword>
<evidence type="ECO:0000256" key="8">
    <source>
        <dbReference type="ARBA" id="ARBA00022837"/>
    </source>
</evidence>
<comment type="catalytic activity">
    <reaction evidence="14">
        <text>Ca(2+)(in) = Ca(2+)(out)</text>
        <dbReference type="Rhea" id="RHEA:29671"/>
        <dbReference type="ChEBI" id="CHEBI:29108"/>
    </reaction>
</comment>
<evidence type="ECO:0000256" key="15">
    <source>
        <dbReference type="ARBA" id="ARBA00044966"/>
    </source>
</evidence>
<keyword evidence="9 19" id="KW-1133">Transmembrane helix</keyword>
<evidence type="ECO:0000256" key="12">
    <source>
        <dbReference type="ARBA" id="ARBA00023136"/>
    </source>
</evidence>
<evidence type="ECO:0000256" key="16">
    <source>
        <dbReference type="ARBA" id="ARBA00044981"/>
    </source>
</evidence>
<feature type="transmembrane region" description="Helical" evidence="19">
    <location>
        <begin position="292"/>
        <end position="309"/>
    </location>
</feature>
<sequence length="453" mass="51517">MWARPCIRILASSSTRLHSQPAFRAYTPVTIAIQSRYLHVSFRLLEQNQSAHHNVTQENLYAGHSRFIAEAERGEKWAEGVGNARKGGEEGIGEEVEDIPEGKGRLSPTSSHLFKLIIPVPTAKTKAPPLTVFLLHPSQPLSHVSRLILASLPPDTSPTTSITFQSIPHQPKSREIQWSDSTDIGDFVKEAAQNREFAITISPDPTKAKDEVRMHILVPSFRDRTRFLRHRLQSVANELSKLEKVKRDCDHIAHQSARRLALGGFAMLLVYFGAVARLTFWDFGWDIMEPVTYLSGLTWIICGYLWFLYQGKLRYYLHSFSNLIWTTGREVSYSSLLKQSISTRRARLYESNGLDLDVWADLVTEEKQLKREIHKIADDYNIKWDGSPEGNFEVRTAGEKEKPANGNHLKESSSETDQTDKELTPVERAKKLKKLDEKAEIERDDGGKTQKEK</sequence>
<accession>A0A8H3BXA5</accession>
<evidence type="ECO:0000256" key="18">
    <source>
        <dbReference type="SAM" id="MobiDB-lite"/>
    </source>
</evidence>
<keyword evidence="13" id="KW-0407">Ion channel</keyword>
<evidence type="ECO:0000256" key="7">
    <source>
        <dbReference type="ARBA" id="ARBA00022792"/>
    </source>
</evidence>
<dbReference type="EMBL" id="CAJMWT010003260">
    <property type="protein sequence ID" value="CAE6467504.1"/>
    <property type="molecule type" value="Genomic_DNA"/>
</dbReference>
<keyword evidence="6 19" id="KW-0812">Transmembrane</keyword>
<comment type="subcellular location">
    <subcellularLocation>
        <location evidence="1">Mitochondrion inner membrane</location>
        <topology evidence="1">Multi-pass membrane protein</topology>
    </subcellularLocation>
</comment>
<evidence type="ECO:0000256" key="14">
    <source>
        <dbReference type="ARBA" id="ARBA00036634"/>
    </source>
</evidence>
<keyword evidence="10" id="KW-0406">Ion transport</keyword>
<evidence type="ECO:0000256" key="17">
    <source>
        <dbReference type="ARBA" id="ARBA00045938"/>
    </source>
</evidence>
<dbReference type="Proteomes" id="UP000663843">
    <property type="component" value="Unassembled WGS sequence"/>
</dbReference>
<protein>
    <recommendedName>
        <fullName evidence="16">Calcium uniporter protein, mitochondrial</fullName>
    </recommendedName>
</protein>
<dbReference type="GO" id="GO:1990246">
    <property type="term" value="C:uniplex complex"/>
    <property type="evidence" value="ECO:0007669"/>
    <property type="project" value="TreeGrafter"/>
</dbReference>
<dbReference type="GO" id="GO:0051560">
    <property type="term" value="P:mitochondrial calcium ion homeostasis"/>
    <property type="evidence" value="ECO:0007669"/>
    <property type="project" value="InterPro"/>
</dbReference>
<keyword evidence="5" id="KW-0107">Calcium channel</keyword>
<organism evidence="21 22">
    <name type="scientific">Rhizoctonia solani</name>
    <dbReference type="NCBI Taxonomy" id="456999"/>
    <lineage>
        <taxon>Eukaryota</taxon>
        <taxon>Fungi</taxon>
        <taxon>Dikarya</taxon>
        <taxon>Basidiomycota</taxon>
        <taxon>Agaricomycotina</taxon>
        <taxon>Agaricomycetes</taxon>
        <taxon>Cantharellales</taxon>
        <taxon>Ceratobasidiaceae</taxon>
        <taxon>Rhizoctonia</taxon>
    </lineage>
</organism>
<evidence type="ECO:0000256" key="1">
    <source>
        <dbReference type="ARBA" id="ARBA00004448"/>
    </source>
</evidence>
<comment type="function">
    <text evidence="17">Highly selective calcium channel localized to the inner mitochondrial membrane, which mediates calcium uptake into the mitochondrial matrix. Mitochondrial calcium homeostasis plays key roles in cellular physiology and regulates ATP production, cytoplasmic calcium signals and activation of cell death pathways. Sufficient to operate as a pore-forming channel without the need of calcium-sensor or auxiliary subunit.</text>
</comment>
<reference evidence="21" key="1">
    <citation type="submission" date="2021-01" db="EMBL/GenBank/DDBJ databases">
        <authorList>
            <person name="Kaushik A."/>
        </authorList>
    </citation>
    <scope>NUCLEOTIDE SEQUENCE</scope>
    <source>
        <strain evidence="21">AG2-2IIIB</strain>
    </source>
</reference>
<evidence type="ECO:0000313" key="21">
    <source>
        <dbReference type="EMBL" id="CAE6467504.1"/>
    </source>
</evidence>
<evidence type="ECO:0000256" key="6">
    <source>
        <dbReference type="ARBA" id="ARBA00022692"/>
    </source>
</evidence>
<evidence type="ECO:0000256" key="11">
    <source>
        <dbReference type="ARBA" id="ARBA00023128"/>
    </source>
</evidence>
<evidence type="ECO:0000256" key="5">
    <source>
        <dbReference type="ARBA" id="ARBA00022673"/>
    </source>
</evidence>
<evidence type="ECO:0000313" key="22">
    <source>
        <dbReference type="Proteomes" id="UP000663843"/>
    </source>
</evidence>
<keyword evidence="3" id="KW-0813">Transport</keyword>
<evidence type="ECO:0000256" key="9">
    <source>
        <dbReference type="ARBA" id="ARBA00022989"/>
    </source>
</evidence>
<comment type="caution">
    <text evidence="21">The sequence shown here is derived from an EMBL/GenBank/DDBJ whole genome shotgun (WGS) entry which is preliminary data.</text>
</comment>
<gene>
    <name evidence="21" type="ORF">RDB_LOCUS102555</name>
</gene>
<dbReference type="GO" id="GO:0005262">
    <property type="term" value="F:calcium channel activity"/>
    <property type="evidence" value="ECO:0007669"/>
    <property type="project" value="UniProtKB-KW"/>
</dbReference>
<dbReference type="GO" id="GO:0036444">
    <property type="term" value="P:calcium import into the mitochondrion"/>
    <property type="evidence" value="ECO:0007669"/>
    <property type="project" value="TreeGrafter"/>
</dbReference>
<feature type="transmembrane region" description="Helical" evidence="19">
    <location>
        <begin position="260"/>
        <end position="280"/>
    </location>
</feature>
<dbReference type="InterPro" id="IPR039055">
    <property type="entry name" value="MCU_fam"/>
</dbReference>
<keyword evidence="12 19" id="KW-0472">Membrane</keyword>
<evidence type="ECO:0000259" key="20">
    <source>
        <dbReference type="Pfam" id="PF04678"/>
    </source>
</evidence>
<dbReference type="InterPro" id="IPR006769">
    <property type="entry name" value="MCU_C"/>
</dbReference>
<comment type="similarity">
    <text evidence="2">Belongs to the MCU (TC 1.A.77) family.</text>
</comment>
<feature type="domain" description="Calcium uniporter protein C-terminal" evidence="20">
    <location>
        <begin position="204"/>
        <end position="316"/>
    </location>
</feature>
<comment type="subunit">
    <text evidence="15">Homotetramer, assembles in a dimer or dimers configuration with two interfaces.</text>
</comment>
<evidence type="ECO:0000256" key="4">
    <source>
        <dbReference type="ARBA" id="ARBA00022568"/>
    </source>
</evidence>
<evidence type="ECO:0000256" key="19">
    <source>
        <dbReference type="SAM" id="Phobius"/>
    </source>
</evidence>
<feature type="region of interest" description="Disordered" evidence="18">
    <location>
        <begin position="397"/>
        <end position="453"/>
    </location>
</feature>
<proteinExistence type="inferred from homology"/>
<keyword evidence="11" id="KW-0496">Mitochondrion</keyword>
<dbReference type="PANTHER" id="PTHR13462:SF10">
    <property type="entry name" value="CALCIUM UNIPORTER PROTEIN, MITOCHONDRIAL"/>
    <property type="match status" value="1"/>
</dbReference>
<keyword evidence="4" id="KW-0109">Calcium transport</keyword>